<feature type="transmembrane region" description="Helical" evidence="5">
    <location>
        <begin position="129"/>
        <end position="149"/>
    </location>
</feature>
<evidence type="ECO:0000256" key="2">
    <source>
        <dbReference type="ARBA" id="ARBA00022692"/>
    </source>
</evidence>
<keyword evidence="7" id="KW-1185">Reference proteome</keyword>
<dbReference type="PANTHER" id="PTHR31465:SF9">
    <property type="entry name" value="SPHINGOID LONG-CHAIN BASE TRANSPORTER RSB1"/>
    <property type="match status" value="1"/>
</dbReference>
<dbReference type="AlphaFoldDB" id="A0A9P8C5Y6"/>
<dbReference type="EMBL" id="MU251498">
    <property type="protein sequence ID" value="KAG9233506.1"/>
    <property type="molecule type" value="Genomic_DNA"/>
</dbReference>
<keyword evidence="4 5" id="KW-0472">Membrane</keyword>
<dbReference type="OrthoDB" id="4521223at2759"/>
<comment type="caution">
    <text evidence="6">The sequence shown here is derived from an EMBL/GenBank/DDBJ whole genome shotgun (WGS) entry which is preliminary data.</text>
</comment>
<comment type="subcellular location">
    <subcellularLocation>
        <location evidence="1">Membrane</location>
        <topology evidence="1">Multi-pass membrane protein</topology>
    </subcellularLocation>
</comment>
<name>A0A9P8C5Y6_9HELO</name>
<evidence type="ECO:0000313" key="7">
    <source>
        <dbReference type="Proteomes" id="UP000824998"/>
    </source>
</evidence>
<organism evidence="6 7">
    <name type="scientific">Amylocarpus encephaloides</name>
    <dbReference type="NCBI Taxonomy" id="45428"/>
    <lineage>
        <taxon>Eukaryota</taxon>
        <taxon>Fungi</taxon>
        <taxon>Dikarya</taxon>
        <taxon>Ascomycota</taxon>
        <taxon>Pezizomycotina</taxon>
        <taxon>Leotiomycetes</taxon>
        <taxon>Helotiales</taxon>
        <taxon>Helotiales incertae sedis</taxon>
        <taxon>Amylocarpus</taxon>
    </lineage>
</organism>
<evidence type="ECO:0000256" key="1">
    <source>
        <dbReference type="ARBA" id="ARBA00004141"/>
    </source>
</evidence>
<feature type="transmembrane region" description="Helical" evidence="5">
    <location>
        <begin position="250"/>
        <end position="268"/>
    </location>
</feature>
<feature type="transmembrane region" description="Helical" evidence="5">
    <location>
        <begin position="53"/>
        <end position="74"/>
    </location>
</feature>
<dbReference type="Pfam" id="PF04479">
    <property type="entry name" value="RTA1"/>
    <property type="match status" value="1"/>
</dbReference>
<dbReference type="PANTHER" id="PTHR31465">
    <property type="entry name" value="PROTEIN RTA1-RELATED"/>
    <property type="match status" value="1"/>
</dbReference>
<dbReference type="GO" id="GO:0005886">
    <property type="term" value="C:plasma membrane"/>
    <property type="evidence" value="ECO:0007669"/>
    <property type="project" value="TreeGrafter"/>
</dbReference>
<dbReference type="Proteomes" id="UP000824998">
    <property type="component" value="Unassembled WGS sequence"/>
</dbReference>
<feature type="transmembrane region" description="Helical" evidence="5">
    <location>
        <begin position="169"/>
        <end position="191"/>
    </location>
</feature>
<sequence length="301" mass="33021">MSTQNCTMVGPECPSDVSDLGYPPNMAASIFFVVVFAISLVGQASLGFKYKSWSFSAAMVLGSCSEVAGYIGRILMHANPYNLNTFLVQIICLTIAPAFYTAGIYLCLERIVIVYGEGLSRFRPVWYTRFFIFCDIVSLSLQGAGGGMASSATDEKSSNTGNQLMLAGVIFQVISLSLFAIACLDVAFRVYKNPAGKNLEYSTLRSNFRFRGFLWALLVSFLTIFTRCVYRIAELGGGWNNKLMREENPFIILESCMIVVAVFSLIAFHPGFGFQGQYNIVKSTVATEKATKEVSMESLGA</sequence>
<feature type="transmembrane region" description="Helical" evidence="5">
    <location>
        <begin position="212"/>
        <end position="230"/>
    </location>
</feature>
<keyword evidence="2 5" id="KW-0812">Transmembrane</keyword>
<dbReference type="InterPro" id="IPR007568">
    <property type="entry name" value="RTA1"/>
</dbReference>
<feature type="transmembrane region" description="Helical" evidence="5">
    <location>
        <begin position="26"/>
        <end position="46"/>
    </location>
</feature>
<evidence type="ECO:0000256" key="5">
    <source>
        <dbReference type="SAM" id="Phobius"/>
    </source>
</evidence>
<proteinExistence type="predicted"/>
<protein>
    <submittedName>
        <fullName evidence="6">RTA1 like protein-domain-containing protein</fullName>
    </submittedName>
</protein>
<evidence type="ECO:0000256" key="3">
    <source>
        <dbReference type="ARBA" id="ARBA00022989"/>
    </source>
</evidence>
<gene>
    <name evidence="6" type="ORF">BJ875DRAFT_43508</name>
</gene>
<keyword evidence="3 5" id="KW-1133">Transmembrane helix</keyword>
<feature type="transmembrane region" description="Helical" evidence="5">
    <location>
        <begin position="86"/>
        <end position="108"/>
    </location>
</feature>
<evidence type="ECO:0000313" key="6">
    <source>
        <dbReference type="EMBL" id="KAG9233506.1"/>
    </source>
</evidence>
<accession>A0A9P8C5Y6</accession>
<reference evidence="6" key="1">
    <citation type="journal article" date="2021" name="IMA Fungus">
        <title>Genomic characterization of three marine fungi, including Emericellopsis atlantica sp. nov. with signatures of a generalist lifestyle and marine biomass degradation.</title>
        <authorList>
            <person name="Hagestad O.C."/>
            <person name="Hou L."/>
            <person name="Andersen J.H."/>
            <person name="Hansen E.H."/>
            <person name="Altermark B."/>
            <person name="Li C."/>
            <person name="Kuhnert E."/>
            <person name="Cox R.J."/>
            <person name="Crous P.W."/>
            <person name="Spatafora J.W."/>
            <person name="Lail K."/>
            <person name="Amirebrahimi M."/>
            <person name="Lipzen A."/>
            <person name="Pangilinan J."/>
            <person name="Andreopoulos W."/>
            <person name="Hayes R.D."/>
            <person name="Ng V."/>
            <person name="Grigoriev I.V."/>
            <person name="Jackson S.A."/>
            <person name="Sutton T.D.S."/>
            <person name="Dobson A.D.W."/>
            <person name="Rama T."/>
        </authorList>
    </citation>
    <scope>NUCLEOTIDE SEQUENCE</scope>
    <source>
        <strain evidence="6">TRa018bII</strain>
    </source>
</reference>
<evidence type="ECO:0000256" key="4">
    <source>
        <dbReference type="ARBA" id="ARBA00023136"/>
    </source>
</evidence>
<dbReference type="GO" id="GO:0000324">
    <property type="term" value="C:fungal-type vacuole"/>
    <property type="evidence" value="ECO:0007669"/>
    <property type="project" value="TreeGrafter"/>
</dbReference>